<dbReference type="OrthoDB" id="512647at2"/>
<dbReference type="AlphaFoldDB" id="A0A0M3DEN7"/>
<protein>
    <submittedName>
        <fullName evidence="1">DNA sulfur modification protein DndE</fullName>
    </submittedName>
</protein>
<evidence type="ECO:0000313" key="1">
    <source>
        <dbReference type="EMBL" id="KKY00581.1"/>
    </source>
</evidence>
<dbReference type="PATRIC" id="fig|1629550.3.peg.2123"/>
<gene>
    <name evidence="1" type="ORF">VN21_13340</name>
</gene>
<dbReference type="Gene3D" id="1.10.1220.160">
    <property type="entry name" value="DNA sulphur modification protein DndE"/>
    <property type="match status" value="1"/>
</dbReference>
<reference evidence="1 2" key="1">
    <citation type="submission" date="2015-04" db="EMBL/GenBank/DDBJ databases">
        <title>Microcin producing Clostridium sp. JC272T.</title>
        <authorList>
            <person name="Jyothsna T."/>
            <person name="Sasikala C."/>
            <person name="Ramana C."/>
        </authorList>
    </citation>
    <scope>NUCLEOTIDE SEQUENCE [LARGE SCALE GENOMIC DNA]</scope>
    <source>
        <strain evidence="1 2">JC272</strain>
    </source>
</reference>
<dbReference type="InterPro" id="IPR014969">
    <property type="entry name" value="DNA_S_DndE"/>
</dbReference>
<name>A0A0M3DEN7_9FIRM</name>
<accession>A0A0M3DEN7</accession>
<dbReference type="InterPro" id="IPR038472">
    <property type="entry name" value="DndE_sf"/>
</dbReference>
<evidence type="ECO:0000313" key="2">
    <source>
        <dbReference type="Proteomes" id="UP000034407"/>
    </source>
</evidence>
<dbReference type="RefSeq" id="WP_046823687.1">
    <property type="nucleotide sequence ID" value="NZ_LBBT01000258.1"/>
</dbReference>
<proteinExistence type="predicted"/>
<comment type="caution">
    <text evidence="1">The sequence shown here is derived from an EMBL/GenBank/DDBJ whole genome shotgun (WGS) entry which is preliminary data.</text>
</comment>
<dbReference type="Proteomes" id="UP000034407">
    <property type="component" value="Unassembled WGS sequence"/>
</dbReference>
<dbReference type="EMBL" id="LBBT01000258">
    <property type="protein sequence ID" value="KKY00581.1"/>
    <property type="molecule type" value="Genomic_DNA"/>
</dbReference>
<keyword evidence="2" id="KW-1185">Reference proteome</keyword>
<sequence>MGFRLKTSMQTKEIFEELGSRMNLKPFALCKLAISMSLTSDEPLEDYKSLDNTGLELNRQTITAQYDGLFKALLEQHAGKSLTDDEYFPTHAKLHIDRGAVMLKNKYNYSSNLEHFIKQIINNDISI</sequence>
<organism evidence="1 2">
    <name type="scientific">Paraclostridium benzoelyticum</name>
    <dbReference type="NCBI Taxonomy" id="1629550"/>
    <lineage>
        <taxon>Bacteria</taxon>
        <taxon>Bacillati</taxon>
        <taxon>Bacillota</taxon>
        <taxon>Clostridia</taxon>
        <taxon>Peptostreptococcales</taxon>
        <taxon>Peptostreptococcaceae</taxon>
        <taxon>Paraclostridium</taxon>
    </lineage>
</organism>
<dbReference type="Pfam" id="PF08870">
    <property type="entry name" value="DndE"/>
    <property type="match status" value="1"/>
</dbReference>